<dbReference type="EMBL" id="BARS01015864">
    <property type="protein sequence ID" value="GAF95228.1"/>
    <property type="molecule type" value="Genomic_DNA"/>
</dbReference>
<evidence type="ECO:0000313" key="2">
    <source>
        <dbReference type="EMBL" id="GAF95228.1"/>
    </source>
</evidence>
<gene>
    <name evidence="2" type="ORF">S01H1_26188</name>
</gene>
<accession>X0TNU3</accession>
<feature type="transmembrane region" description="Helical" evidence="1">
    <location>
        <begin position="81"/>
        <end position="108"/>
    </location>
</feature>
<reference evidence="2" key="1">
    <citation type="journal article" date="2014" name="Front. Microbiol.">
        <title>High frequency of phylogenetically diverse reductive dehalogenase-homologous genes in deep subseafloor sedimentary metagenomes.</title>
        <authorList>
            <person name="Kawai M."/>
            <person name="Futagami T."/>
            <person name="Toyoda A."/>
            <person name="Takaki Y."/>
            <person name="Nishi S."/>
            <person name="Hori S."/>
            <person name="Arai W."/>
            <person name="Tsubouchi T."/>
            <person name="Morono Y."/>
            <person name="Uchiyama I."/>
            <person name="Ito T."/>
            <person name="Fujiyama A."/>
            <person name="Inagaki F."/>
            <person name="Takami H."/>
        </authorList>
    </citation>
    <scope>NUCLEOTIDE SEQUENCE</scope>
    <source>
        <strain evidence="2">Expedition CK06-06</strain>
    </source>
</reference>
<keyword evidence="1" id="KW-1133">Transmembrane helix</keyword>
<sequence length="170" mass="18888">GLSDGELLQVAQGLIHYFNTGERGGEFEIFNEREVAHLKDVKGLIQLCYHLQEATIGYLIVFTLGGFFWQRKRFAPSLARMMVGGSILAIALLIVMGIVALVNFQWLFRAFHHLFFSGDSWILSGYLPRIFTEGFFSDAALFIIGAVVVEALVIGGLGGFFVLRGRRARG</sequence>
<organism evidence="2">
    <name type="scientific">marine sediment metagenome</name>
    <dbReference type="NCBI Taxonomy" id="412755"/>
    <lineage>
        <taxon>unclassified sequences</taxon>
        <taxon>metagenomes</taxon>
        <taxon>ecological metagenomes</taxon>
    </lineage>
</organism>
<name>X0TNU3_9ZZZZ</name>
<evidence type="ECO:0008006" key="3">
    <source>
        <dbReference type="Google" id="ProtNLM"/>
    </source>
</evidence>
<dbReference type="Pfam" id="PF07314">
    <property type="entry name" value="Lit"/>
    <property type="match status" value="1"/>
</dbReference>
<dbReference type="InterPro" id="IPR010178">
    <property type="entry name" value="Lit"/>
</dbReference>
<feature type="non-terminal residue" evidence="2">
    <location>
        <position position="1"/>
    </location>
</feature>
<feature type="transmembrane region" description="Helical" evidence="1">
    <location>
        <begin position="49"/>
        <end position="69"/>
    </location>
</feature>
<proteinExistence type="predicted"/>
<keyword evidence="1" id="KW-0472">Membrane</keyword>
<evidence type="ECO:0000256" key="1">
    <source>
        <dbReference type="SAM" id="Phobius"/>
    </source>
</evidence>
<protein>
    <recommendedName>
        <fullName evidence="3">TIGR01906 family membrane protein</fullName>
    </recommendedName>
</protein>
<dbReference type="AlphaFoldDB" id="X0TNU3"/>
<keyword evidence="1" id="KW-0812">Transmembrane</keyword>
<feature type="transmembrane region" description="Helical" evidence="1">
    <location>
        <begin position="139"/>
        <end position="163"/>
    </location>
</feature>
<comment type="caution">
    <text evidence="2">The sequence shown here is derived from an EMBL/GenBank/DDBJ whole genome shotgun (WGS) entry which is preliminary data.</text>
</comment>